<dbReference type="NCBIfam" id="NF005153">
    <property type="entry name" value="PRK06635.1-1"/>
    <property type="match status" value="1"/>
</dbReference>
<keyword evidence="12" id="KW-0067">ATP-binding</keyword>
<evidence type="ECO:0000256" key="6">
    <source>
        <dbReference type="ARBA" id="ARBA00013059"/>
    </source>
</evidence>
<dbReference type="PANTHER" id="PTHR21499:SF3">
    <property type="entry name" value="ASPARTOKINASE"/>
    <property type="match status" value="1"/>
</dbReference>
<dbReference type="Gene3D" id="3.40.1160.10">
    <property type="entry name" value="Acetylglutamate kinase-like"/>
    <property type="match status" value="1"/>
</dbReference>
<keyword evidence="9 16" id="KW-0808">Transferase</keyword>
<evidence type="ECO:0000256" key="2">
    <source>
        <dbReference type="ARBA" id="ARBA00004766"/>
    </source>
</evidence>
<evidence type="ECO:0000256" key="13">
    <source>
        <dbReference type="ARBA" id="ARBA00022915"/>
    </source>
</evidence>
<dbReference type="PROSITE" id="PS00324">
    <property type="entry name" value="ASPARTOKINASE"/>
    <property type="match status" value="1"/>
</dbReference>
<evidence type="ECO:0000256" key="11">
    <source>
        <dbReference type="ARBA" id="ARBA00022777"/>
    </source>
</evidence>
<evidence type="ECO:0000256" key="9">
    <source>
        <dbReference type="ARBA" id="ARBA00022679"/>
    </source>
</evidence>
<dbReference type="Pfam" id="PF00696">
    <property type="entry name" value="AA_kinase"/>
    <property type="match status" value="1"/>
</dbReference>
<dbReference type="RefSeq" id="WP_322411598.1">
    <property type="nucleotide sequence ID" value="NZ_CP139779.1"/>
</dbReference>
<dbReference type="InterPro" id="IPR045865">
    <property type="entry name" value="ACT-like_dom_sf"/>
</dbReference>
<dbReference type="InterPro" id="IPR036393">
    <property type="entry name" value="AceGlu_kinase-like_sf"/>
</dbReference>
<dbReference type="NCBIfam" id="NF005155">
    <property type="entry name" value="PRK06635.1-4"/>
    <property type="match status" value="1"/>
</dbReference>
<dbReference type="InterPro" id="IPR018042">
    <property type="entry name" value="Aspartate_kinase_CS"/>
</dbReference>
<evidence type="ECO:0000259" key="18">
    <source>
        <dbReference type="PROSITE" id="PS51671"/>
    </source>
</evidence>
<evidence type="ECO:0000256" key="3">
    <source>
        <dbReference type="ARBA" id="ARBA00004986"/>
    </source>
</evidence>
<dbReference type="PIRSF" id="PIRSF000726">
    <property type="entry name" value="Asp_kin"/>
    <property type="match status" value="1"/>
</dbReference>
<evidence type="ECO:0000256" key="14">
    <source>
        <dbReference type="ARBA" id="ARBA00023154"/>
    </source>
</evidence>
<keyword evidence="11 16" id="KW-0418">Kinase</keyword>
<dbReference type="NCBIfam" id="NF005154">
    <property type="entry name" value="PRK06635.1-2"/>
    <property type="match status" value="1"/>
</dbReference>
<keyword evidence="10" id="KW-0547">Nucleotide-binding</keyword>
<dbReference type="PANTHER" id="PTHR21499">
    <property type="entry name" value="ASPARTATE KINASE"/>
    <property type="match status" value="1"/>
</dbReference>
<comment type="pathway">
    <text evidence="4 17">Amino-acid biosynthesis; L-threonine biosynthesis; L-threonine from L-aspartate: step 1/5.</text>
</comment>
<dbReference type="EMBL" id="CP139779">
    <property type="protein sequence ID" value="WQB71481.1"/>
    <property type="molecule type" value="Genomic_DNA"/>
</dbReference>
<dbReference type="CDD" id="cd04913">
    <property type="entry name" value="ACT_AKii-LysC-BS-like_1"/>
    <property type="match status" value="1"/>
</dbReference>
<comment type="similarity">
    <text evidence="5 16">Belongs to the aspartokinase family.</text>
</comment>
<keyword evidence="20" id="KW-1185">Reference proteome</keyword>
<evidence type="ECO:0000256" key="7">
    <source>
        <dbReference type="ARBA" id="ARBA00016273"/>
    </source>
</evidence>
<evidence type="ECO:0000313" key="19">
    <source>
        <dbReference type="EMBL" id="WQB71481.1"/>
    </source>
</evidence>
<comment type="pathway">
    <text evidence="2 17">Amino-acid biosynthesis; L-lysine biosynthesis via DAP pathway; (S)-tetrahydrodipicolinate from L-aspartate: step 1/4.</text>
</comment>
<evidence type="ECO:0000256" key="10">
    <source>
        <dbReference type="ARBA" id="ARBA00022741"/>
    </source>
</evidence>
<keyword evidence="14" id="KW-0457">Lysine biosynthesis</keyword>
<dbReference type="Pfam" id="PF22468">
    <property type="entry name" value="ACT_9"/>
    <property type="match status" value="2"/>
</dbReference>
<comment type="catalytic activity">
    <reaction evidence="15 16">
        <text>L-aspartate + ATP = 4-phospho-L-aspartate + ADP</text>
        <dbReference type="Rhea" id="RHEA:23776"/>
        <dbReference type="ChEBI" id="CHEBI:29991"/>
        <dbReference type="ChEBI" id="CHEBI:30616"/>
        <dbReference type="ChEBI" id="CHEBI:57535"/>
        <dbReference type="ChEBI" id="CHEBI:456216"/>
        <dbReference type="EC" id="2.7.2.4"/>
    </reaction>
</comment>
<dbReference type="EC" id="2.7.2.4" evidence="6 16"/>
<name>A0ABZ0VDL8_9MICO</name>
<evidence type="ECO:0000256" key="4">
    <source>
        <dbReference type="ARBA" id="ARBA00005139"/>
    </source>
</evidence>
<dbReference type="CDD" id="cd04261">
    <property type="entry name" value="AAK_AKii-LysC-BS"/>
    <property type="match status" value="1"/>
</dbReference>
<evidence type="ECO:0000313" key="20">
    <source>
        <dbReference type="Proteomes" id="UP001324533"/>
    </source>
</evidence>
<evidence type="ECO:0000256" key="16">
    <source>
        <dbReference type="RuleBase" id="RU003448"/>
    </source>
</evidence>
<dbReference type="PROSITE" id="PS51671">
    <property type="entry name" value="ACT"/>
    <property type="match status" value="1"/>
</dbReference>
<evidence type="ECO:0000256" key="5">
    <source>
        <dbReference type="ARBA" id="ARBA00010122"/>
    </source>
</evidence>
<evidence type="ECO:0000256" key="12">
    <source>
        <dbReference type="ARBA" id="ARBA00022840"/>
    </source>
</evidence>
<dbReference type="SUPFAM" id="SSF55021">
    <property type="entry name" value="ACT-like"/>
    <property type="match status" value="2"/>
</dbReference>
<dbReference type="InterPro" id="IPR005260">
    <property type="entry name" value="Asp_kin_monofn"/>
</dbReference>
<dbReference type="InterPro" id="IPR001057">
    <property type="entry name" value="Glu/AcGlu_kinase"/>
</dbReference>
<dbReference type="Gene3D" id="3.30.2130.10">
    <property type="entry name" value="VC0802-like"/>
    <property type="match status" value="1"/>
</dbReference>
<dbReference type="Proteomes" id="UP001324533">
    <property type="component" value="Chromosome"/>
</dbReference>
<dbReference type="SUPFAM" id="SSF53633">
    <property type="entry name" value="Carbamate kinase-like"/>
    <property type="match status" value="1"/>
</dbReference>
<dbReference type="InterPro" id="IPR001048">
    <property type="entry name" value="Asp/Glu/Uridylate_kinase"/>
</dbReference>
<keyword evidence="13" id="KW-0220">Diaminopimelate biosynthesis</keyword>
<evidence type="ECO:0000256" key="17">
    <source>
        <dbReference type="RuleBase" id="RU004249"/>
    </source>
</evidence>
<dbReference type="InterPro" id="IPR002912">
    <property type="entry name" value="ACT_dom"/>
</dbReference>
<keyword evidence="8 17" id="KW-0028">Amino-acid biosynthesis</keyword>
<dbReference type="NCBIfam" id="TIGR00657">
    <property type="entry name" value="asp_kinases"/>
    <property type="match status" value="1"/>
</dbReference>
<comment type="pathway">
    <text evidence="3 17">Amino-acid biosynthesis; L-methionine biosynthesis via de novo pathway; L-homoserine from L-aspartate: step 1/3.</text>
</comment>
<comment type="function">
    <text evidence="1">Catalyzes the phosphorylation of the beta-carboxyl group of aspartic acid with ATP to yield 4-phospho-L-aspartate, which is involved in the branched biosynthetic pathway leading to the biosynthesis of amino acids lysine, threonine, isoleucine and methionine.</text>
</comment>
<proteinExistence type="inferred from homology"/>
<dbReference type="PRINTS" id="PR00474">
    <property type="entry name" value="GLU5KINASE"/>
</dbReference>
<dbReference type="InterPro" id="IPR054352">
    <property type="entry name" value="ACT_Aspartokinase"/>
</dbReference>
<gene>
    <name evidence="19" type="ORF">T9R20_05845</name>
</gene>
<dbReference type="InterPro" id="IPR041740">
    <property type="entry name" value="AKii-LysC-BS"/>
</dbReference>
<feature type="domain" description="ACT" evidence="18">
    <location>
        <begin position="274"/>
        <end position="359"/>
    </location>
</feature>
<dbReference type="CDD" id="cd04936">
    <property type="entry name" value="ACT_AKii-LysC-BS-like_2"/>
    <property type="match status" value="1"/>
</dbReference>
<accession>A0ABZ0VDL8</accession>
<sequence length="428" mass="44609">MALIVQKYGGSSVADAESIKRVAKRIVDTRRAGHEVVVAVSAMGDTTDELLELAGQVAPMPAPRELDMLLSSGERISMALLAMAIHSMGFEARSFTGSQAGMITDATHGAARIVDVTPVRLREALDDGAIVIVAGFQGFNRDTRDITTLGRGGSDTTAVALAAALRADVCEIYSDVDGIFTADPRVVPRAQKLSSISSEEMLELAANGAKVLYIRAVEYARRHGVLIHARSTFSPDVGTWVVGPGQSLPEGEKGENMEEPIVAGVATDLSQAKITVIGVPDVPGKAADIFKIVAKSGANVDMIVQNASAAATGLADISFTLPKSDATAALKALAGEQSEVGFQSLVHDDQIGKLSIVGAGMRTHSGVAATLFEALSVARINIEMISTSEIRTSVVVRGDNLGEAARVVHSAYGLDGETEAVVYAGTGR</sequence>
<evidence type="ECO:0000256" key="1">
    <source>
        <dbReference type="ARBA" id="ARBA00002843"/>
    </source>
</evidence>
<evidence type="ECO:0000256" key="8">
    <source>
        <dbReference type="ARBA" id="ARBA00022605"/>
    </source>
</evidence>
<protein>
    <recommendedName>
        <fullName evidence="7 16">Aspartokinase</fullName>
        <ecNumber evidence="6 16">2.7.2.4</ecNumber>
    </recommendedName>
</protein>
<organism evidence="19 20">
    <name type="scientific">Microbacterium invictum</name>
    <dbReference type="NCBI Taxonomy" id="515415"/>
    <lineage>
        <taxon>Bacteria</taxon>
        <taxon>Bacillati</taxon>
        <taxon>Actinomycetota</taxon>
        <taxon>Actinomycetes</taxon>
        <taxon>Micrococcales</taxon>
        <taxon>Microbacteriaceae</taxon>
        <taxon>Microbacterium</taxon>
    </lineage>
</organism>
<dbReference type="GO" id="GO:0004072">
    <property type="term" value="F:aspartate kinase activity"/>
    <property type="evidence" value="ECO:0007669"/>
    <property type="project" value="UniProtKB-EC"/>
</dbReference>
<dbReference type="InterPro" id="IPR001341">
    <property type="entry name" value="Asp_kinase"/>
</dbReference>
<evidence type="ECO:0000256" key="15">
    <source>
        <dbReference type="ARBA" id="ARBA00047872"/>
    </source>
</evidence>
<reference evidence="19 20" key="1">
    <citation type="submission" date="2023-06" db="EMBL/GenBank/DDBJ databases">
        <title>Rock-solubilizing bacteria, Microbacterium invictum, promotes re-establishment of vegetation in rocky wasteland by accelerating rock bio-weathering and reshaping soil bacterial community.</title>
        <authorList>
            <person name="Liu C."/>
        </authorList>
    </citation>
    <scope>NUCLEOTIDE SEQUENCE [LARGE SCALE GENOMIC DNA]</scope>
    <source>
        <strain evidence="19 20">X-18</strain>
    </source>
</reference>